<name>A0A379AFV0_ENTAG</name>
<sequence>MQANGCPVITSNVRALPEINPASAGWVIASPLNADREYSITSPEQKTQLRQSLVEGLKSILLAIIDRPEMLQEKG</sequence>
<gene>
    <name evidence="1" type="ORF">NCTC9381_02691</name>
</gene>
<accession>A0A379AFV0</accession>
<proteinExistence type="predicted"/>
<dbReference type="AlphaFoldDB" id="A0A379AFV0"/>
<evidence type="ECO:0000313" key="2">
    <source>
        <dbReference type="Proteomes" id="UP000254640"/>
    </source>
</evidence>
<reference evidence="1 2" key="1">
    <citation type="submission" date="2018-06" db="EMBL/GenBank/DDBJ databases">
        <authorList>
            <consortium name="Pathogen Informatics"/>
            <person name="Doyle S."/>
        </authorList>
    </citation>
    <scope>NUCLEOTIDE SEQUENCE [LARGE SCALE GENOMIC DNA]</scope>
    <source>
        <strain evidence="1 2">NCTC9381</strain>
    </source>
</reference>
<evidence type="ECO:0000313" key="1">
    <source>
        <dbReference type="EMBL" id="SUB16775.1"/>
    </source>
</evidence>
<protein>
    <submittedName>
        <fullName evidence="1">Uncharacterized protein</fullName>
    </submittedName>
</protein>
<organism evidence="1 2">
    <name type="scientific">Enterobacter agglomerans</name>
    <name type="common">Erwinia herbicola</name>
    <name type="synonym">Pantoea agglomerans</name>
    <dbReference type="NCBI Taxonomy" id="549"/>
    <lineage>
        <taxon>Bacteria</taxon>
        <taxon>Pseudomonadati</taxon>
        <taxon>Pseudomonadota</taxon>
        <taxon>Gammaproteobacteria</taxon>
        <taxon>Enterobacterales</taxon>
        <taxon>Erwiniaceae</taxon>
        <taxon>Pantoea</taxon>
        <taxon>Pantoea agglomerans group</taxon>
    </lineage>
</organism>
<keyword evidence="2" id="KW-1185">Reference proteome</keyword>
<dbReference type="EMBL" id="UGSO01000001">
    <property type="protein sequence ID" value="SUB16775.1"/>
    <property type="molecule type" value="Genomic_DNA"/>
</dbReference>
<dbReference type="Proteomes" id="UP000254640">
    <property type="component" value="Unassembled WGS sequence"/>
</dbReference>